<evidence type="ECO:0000313" key="5">
    <source>
        <dbReference type="EMBL" id="KAL2866876.1"/>
    </source>
</evidence>
<reference evidence="5 6" key="1">
    <citation type="submission" date="2024-07" db="EMBL/GenBank/DDBJ databases">
        <title>Section-level genome sequencing and comparative genomics of Aspergillus sections Usti and Cavernicolus.</title>
        <authorList>
            <consortium name="Lawrence Berkeley National Laboratory"/>
            <person name="Nybo J.L."/>
            <person name="Vesth T.C."/>
            <person name="Theobald S."/>
            <person name="Frisvad J.C."/>
            <person name="Larsen T.O."/>
            <person name="Kjaerboelling I."/>
            <person name="Rothschild-Mancinelli K."/>
            <person name="Lyhne E.K."/>
            <person name="Kogle M.E."/>
            <person name="Barry K."/>
            <person name="Clum A."/>
            <person name="Na H."/>
            <person name="Ledsgaard L."/>
            <person name="Lin J."/>
            <person name="Lipzen A."/>
            <person name="Kuo A."/>
            <person name="Riley R."/>
            <person name="Mondo S."/>
            <person name="Labutti K."/>
            <person name="Haridas S."/>
            <person name="Pangalinan J."/>
            <person name="Salamov A.A."/>
            <person name="Simmons B.A."/>
            <person name="Magnuson J.K."/>
            <person name="Chen J."/>
            <person name="Drula E."/>
            <person name="Henrissat B."/>
            <person name="Wiebenga A."/>
            <person name="Lubbers R.J."/>
            <person name="Gomes A.C."/>
            <person name="Macurrencykelacurrency M.R."/>
            <person name="Stajich J."/>
            <person name="Grigoriev I.V."/>
            <person name="Mortensen U.H."/>
            <person name="De Vries R.P."/>
            <person name="Baker S.E."/>
            <person name="Andersen M.R."/>
        </authorList>
    </citation>
    <scope>NUCLEOTIDE SEQUENCE [LARGE SCALE GENOMIC DNA]</scope>
    <source>
        <strain evidence="5 6">CBS 449.75</strain>
    </source>
</reference>
<gene>
    <name evidence="5" type="ORF">BJX67DRAFT_354247</name>
</gene>
<dbReference type="RefSeq" id="XP_070885855.1">
    <property type="nucleotide sequence ID" value="XM_071029197.1"/>
</dbReference>
<keyword evidence="6" id="KW-1185">Reference proteome</keyword>
<evidence type="ECO:0000256" key="4">
    <source>
        <dbReference type="SAM" id="Phobius"/>
    </source>
</evidence>
<name>A0ABR4LR06_9EURO</name>
<dbReference type="EMBL" id="JBFXLQ010000022">
    <property type="protein sequence ID" value="KAL2866876.1"/>
    <property type="molecule type" value="Genomic_DNA"/>
</dbReference>
<comment type="subcellular location">
    <subcellularLocation>
        <location evidence="1">Mitochondrion membrane</location>
    </subcellularLocation>
</comment>
<comment type="caution">
    <text evidence="5">The sequence shown here is derived from an EMBL/GenBank/DDBJ whole genome shotgun (WGS) entry which is preliminary data.</text>
</comment>
<dbReference type="GeneID" id="98144269"/>
<keyword evidence="3 4" id="KW-0472">Membrane</keyword>
<evidence type="ECO:0000256" key="1">
    <source>
        <dbReference type="ARBA" id="ARBA00004325"/>
    </source>
</evidence>
<dbReference type="PANTHER" id="PTHR28074:SF1">
    <property type="entry name" value="ATP SYNTHASE SUBUNIT K, MITOCHONDRIAL"/>
    <property type="match status" value="1"/>
</dbReference>
<dbReference type="Pfam" id="PF11022">
    <property type="entry name" value="ATP19"/>
    <property type="match status" value="1"/>
</dbReference>
<evidence type="ECO:0000313" key="6">
    <source>
        <dbReference type="Proteomes" id="UP001610432"/>
    </source>
</evidence>
<keyword evidence="2" id="KW-0496">Mitochondrion</keyword>
<evidence type="ECO:0008006" key="7">
    <source>
        <dbReference type="Google" id="ProtNLM"/>
    </source>
</evidence>
<organism evidence="5 6">
    <name type="scientific">Aspergillus lucknowensis</name>
    <dbReference type="NCBI Taxonomy" id="176173"/>
    <lineage>
        <taxon>Eukaryota</taxon>
        <taxon>Fungi</taxon>
        <taxon>Dikarya</taxon>
        <taxon>Ascomycota</taxon>
        <taxon>Pezizomycotina</taxon>
        <taxon>Eurotiomycetes</taxon>
        <taxon>Eurotiomycetidae</taxon>
        <taxon>Eurotiales</taxon>
        <taxon>Aspergillaceae</taxon>
        <taxon>Aspergillus</taxon>
        <taxon>Aspergillus subgen. Nidulantes</taxon>
    </lineage>
</organism>
<evidence type="ECO:0000256" key="2">
    <source>
        <dbReference type="ARBA" id="ARBA00023128"/>
    </source>
</evidence>
<dbReference type="PANTHER" id="PTHR28074">
    <property type="entry name" value="ATP SYNTHASE SUBUNIT K, MITOCHONDRIAL"/>
    <property type="match status" value="1"/>
</dbReference>
<dbReference type="Proteomes" id="UP001610432">
    <property type="component" value="Unassembled WGS sequence"/>
</dbReference>
<sequence length="74" mass="8053">MVVYYQIAGRQVGSHTLSLGILTSLFGGIYLATRGSGSQQKPAAPPIQASSKDEENFIQDFLKQVNAEEKKSDH</sequence>
<dbReference type="InterPro" id="IPR021278">
    <property type="entry name" value="ATP19"/>
</dbReference>
<proteinExistence type="predicted"/>
<keyword evidence="4" id="KW-0812">Transmembrane</keyword>
<protein>
    <recommendedName>
        <fullName evidence="7">ATP synthase subunit K, mitochondrial</fullName>
    </recommendedName>
</protein>
<feature type="transmembrane region" description="Helical" evidence="4">
    <location>
        <begin position="12"/>
        <end position="32"/>
    </location>
</feature>
<keyword evidence="4" id="KW-1133">Transmembrane helix</keyword>
<accession>A0ABR4LR06</accession>
<evidence type="ECO:0000256" key="3">
    <source>
        <dbReference type="ARBA" id="ARBA00023136"/>
    </source>
</evidence>